<keyword evidence="1" id="KW-0732">Signal</keyword>
<dbReference type="RefSeq" id="WP_283444460.1">
    <property type="nucleotide sequence ID" value="NZ_FXUL01000021.1"/>
</dbReference>
<name>A0ABY1QL17_9BURK</name>
<keyword evidence="3" id="KW-1185">Reference proteome</keyword>
<organism evidence="2 3">
    <name type="scientific">Noviherbaspirillum suwonense</name>
    <dbReference type="NCBI Taxonomy" id="1224511"/>
    <lineage>
        <taxon>Bacteria</taxon>
        <taxon>Pseudomonadati</taxon>
        <taxon>Pseudomonadota</taxon>
        <taxon>Betaproteobacteria</taxon>
        <taxon>Burkholderiales</taxon>
        <taxon>Oxalobacteraceae</taxon>
        <taxon>Noviherbaspirillum</taxon>
    </lineage>
</organism>
<evidence type="ECO:0000256" key="1">
    <source>
        <dbReference type="SAM" id="SignalP"/>
    </source>
</evidence>
<protein>
    <submittedName>
        <fullName evidence="2">Uncharacterized protein</fullName>
    </submittedName>
</protein>
<dbReference type="Proteomes" id="UP001158049">
    <property type="component" value="Unassembled WGS sequence"/>
</dbReference>
<gene>
    <name evidence="2" type="ORF">SAMN06295970_12125</name>
</gene>
<accession>A0ABY1QL17</accession>
<feature type="signal peptide" evidence="1">
    <location>
        <begin position="1"/>
        <end position="24"/>
    </location>
</feature>
<proteinExistence type="predicted"/>
<comment type="caution">
    <text evidence="2">The sequence shown here is derived from an EMBL/GenBank/DDBJ whole genome shotgun (WGS) entry which is preliminary data.</text>
</comment>
<reference evidence="2 3" key="1">
    <citation type="submission" date="2017-05" db="EMBL/GenBank/DDBJ databases">
        <authorList>
            <person name="Varghese N."/>
            <person name="Submissions S."/>
        </authorList>
    </citation>
    <scope>NUCLEOTIDE SEQUENCE [LARGE SCALE GENOMIC DNA]</scope>
    <source>
        <strain evidence="2 3">DSM 26001</strain>
    </source>
</reference>
<evidence type="ECO:0000313" key="3">
    <source>
        <dbReference type="Proteomes" id="UP001158049"/>
    </source>
</evidence>
<sequence>MKFSTALSALLLGSLAFPVSASFAQVARPFSANFTIDETLGEGPTPDCMMIGVISGQGNASHLGRTAISGTNCVTPPTSDTAPVFNFRDGSIILMAANGDTLNGTFSGSFVPTSTPNVFTVVGGTYSFSRGTGRFTAATGSGKLTGTQNIVSGKGQLQANGTLSY</sequence>
<dbReference type="EMBL" id="FXUL01000021">
    <property type="protein sequence ID" value="SMP74585.1"/>
    <property type="molecule type" value="Genomic_DNA"/>
</dbReference>
<evidence type="ECO:0000313" key="2">
    <source>
        <dbReference type="EMBL" id="SMP74585.1"/>
    </source>
</evidence>
<feature type="chain" id="PRO_5046209907" evidence="1">
    <location>
        <begin position="25"/>
        <end position="165"/>
    </location>
</feature>